<dbReference type="Proteomes" id="UP000612362">
    <property type="component" value="Unassembled WGS sequence"/>
</dbReference>
<dbReference type="EMBL" id="BNJF01000009">
    <property type="protein sequence ID" value="GHO50722.1"/>
    <property type="molecule type" value="Genomic_DNA"/>
</dbReference>
<comment type="caution">
    <text evidence="1">The sequence shown here is derived from an EMBL/GenBank/DDBJ whole genome shotgun (WGS) entry which is preliminary data.</text>
</comment>
<gene>
    <name evidence="1" type="ORF">KSX_88850</name>
</gene>
<accession>A0A8J3IDG0</accession>
<proteinExistence type="predicted"/>
<reference evidence="1" key="1">
    <citation type="submission" date="2020-10" db="EMBL/GenBank/DDBJ databases">
        <title>Taxonomic study of unclassified bacteria belonging to the class Ktedonobacteria.</title>
        <authorList>
            <person name="Yabe S."/>
            <person name="Wang C.M."/>
            <person name="Zheng Y."/>
            <person name="Sakai Y."/>
            <person name="Cavaletti L."/>
            <person name="Monciardini P."/>
            <person name="Donadio S."/>
        </authorList>
    </citation>
    <scope>NUCLEOTIDE SEQUENCE</scope>
    <source>
        <strain evidence="1">SOSP1-1</strain>
    </source>
</reference>
<dbReference type="RefSeq" id="WP_220199695.1">
    <property type="nucleotide sequence ID" value="NZ_BNJF01000009.1"/>
</dbReference>
<name>A0A8J3IDG0_9CHLR</name>
<evidence type="ECO:0000313" key="1">
    <source>
        <dbReference type="EMBL" id="GHO50722.1"/>
    </source>
</evidence>
<dbReference type="AlphaFoldDB" id="A0A8J3IDG0"/>
<sequence>MWHVARYKVIDVYRKSSRLERVPLEAERGARVGGALAAFGEERLLLTRCAVVLRALRE</sequence>
<keyword evidence="2" id="KW-1185">Reference proteome</keyword>
<organism evidence="1 2">
    <name type="scientific">Ktedonospora formicarum</name>
    <dbReference type="NCBI Taxonomy" id="2778364"/>
    <lineage>
        <taxon>Bacteria</taxon>
        <taxon>Bacillati</taxon>
        <taxon>Chloroflexota</taxon>
        <taxon>Ktedonobacteria</taxon>
        <taxon>Ktedonobacterales</taxon>
        <taxon>Ktedonobacteraceae</taxon>
        <taxon>Ktedonospora</taxon>
    </lineage>
</organism>
<evidence type="ECO:0000313" key="2">
    <source>
        <dbReference type="Proteomes" id="UP000612362"/>
    </source>
</evidence>
<protein>
    <submittedName>
        <fullName evidence="1">Uncharacterized protein</fullName>
    </submittedName>
</protein>